<evidence type="ECO:0000313" key="1">
    <source>
        <dbReference type="EMBL" id="MBB2893816.1"/>
    </source>
</evidence>
<dbReference type="AlphaFoldDB" id="A0A839NDW5"/>
<sequence>MRGSTPAELPHDHELLLPEGSLLLHIGPSKTGSTAIQIAFDQVRDQLGQYGVGYSTTFRRVLKPGWAVPH</sequence>
<organism evidence="1 2">
    <name type="scientific">Flexivirga oryzae</name>
    <dbReference type="NCBI Taxonomy" id="1794944"/>
    <lineage>
        <taxon>Bacteria</taxon>
        <taxon>Bacillati</taxon>
        <taxon>Actinomycetota</taxon>
        <taxon>Actinomycetes</taxon>
        <taxon>Micrococcales</taxon>
        <taxon>Dermacoccaceae</taxon>
        <taxon>Flexivirga</taxon>
    </lineage>
</organism>
<protein>
    <submittedName>
        <fullName evidence="1">Uncharacterized protein</fullName>
    </submittedName>
</protein>
<evidence type="ECO:0000313" key="2">
    <source>
        <dbReference type="Proteomes" id="UP000559182"/>
    </source>
</evidence>
<dbReference type="EMBL" id="JACHVQ010000003">
    <property type="protein sequence ID" value="MBB2893816.1"/>
    <property type="molecule type" value="Genomic_DNA"/>
</dbReference>
<reference evidence="1 2" key="1">
    <citation type="submission" date="2020-08" db="EMBL/GenBank/DDBJ databases">
        <title>Sequencing the genomes of 1000 actinobacteria strains.</title>
        <authorList>
            <person name="Klenk H.-P."/>
        </authorList>
    </citation>
    <scope>NUCLEOTIDE SEQUENCE [LARGE SCALE GENOMIC DNA]</scope>
    <source>
        <strain evidence="1 2">DSM 105369</strain>
    </source>
</reference>
<dbReference type="Proteomes" id="UP000559182">
    <property type="component" value="Unassembled WGS sequence"/>
</dbReference>
<keyword evidence="2" id="KW-1185">Reference proteome</keyword>
<name>A0A839NDW5_9MICO</name>
<accession>A0A839NDW5</accession>
<gene>
    <name evidence="1" type="ORF">FHU39_003847</name>
</gene>
<comment type="caution">
    <text evidence="1">The sequence shown here is derived from an EMBL/GenBank/DDBJ whole genome shotgun (WGS) entry which is preliminary data.</text>
</comment>
<proteinExistence type="predicted"/>
<dbReference type="RefSeq" id="WP_183322247.1">
    <property type="nucleotide sequence ID" value="NZ_JACHVQ010000003.1"/>
</dbReference>